<evidence type="ECO:0000256" key="1">
    <source>
        <dbReference type="SAM" id="Phobius"/>
    </source>
</evidence>
<keyword evidence="5" id="KW-1185">Reference proteome</keyword>
<dbReference type="AlphaFoldDB" id="A0A2X4U2X3"/>
<dbReference type="EMBL" id="CP065673">
    <property type="protein sequence ID" value="QPS22143.1"/>
    <property type="molecule type" value="Genomic_DNA"/>
</dbReference>
<name>A0A2X4U2X3_SERPL</name>
<evidence type="ECO:0000313" key="5">
    <source>
        <dbReference type="Proteomes" id="UP000594967"/>
    </source>
</evidence>
<dbReference type="GO" id="GO:0003677">
    <property type="term" value="F:DNA binding"/>
    <property type="evidence" value="ECO:0007669"/>
    <property type="project" value="InterPro"/>
</dbReference>
<evidence type="ECO:0000313" key="2">
    <source>
        <dbReference type="EMBL" id="QPS22143.1"/>
    </source>
</evidence>
<dbReference type="InterPro" id="IPR016032">
    <property type="entry name" value="Sig_transdc_resp-reg_C-effctor"/>
</dbReference>
<protein>
    <submittedName>
        <fullName evidence="2">CadC family transcriptional regulator</fullName>
    </submittedName>
</protein>
<evidence type="ECO:0000313" key="3">
    <source>
        <dbReference type="EMBL" id="SQI32979.1"/>
    </source>
</evidence>
<reference evidence="2 5" key="2">
    <citation type="submission" date="2020-12" db="EMBL/GenBank/DDBJ databases">
        <title>FDA dAtabase for Regulatory Grade micrObial Sequences (FDA-ARGOS): Supporting development and validation of Infectious Disease Dx tests.</title>
        <authorList>
            <person name="Sproer C."/>
            <person name="Gronow S."/>
            <person name="Severitt S."/>
            <person name="Schroder I."/>
            <person name="Tallon L."/>
            <person name="Sadzewicz L."/>
            <person name="Zhao X."/>
            <person name="Boylan J."/>
            <person name="Ott S."/>
            <person name="Bowen H."/>
            <person name="Vavikolanu K."/>
            <person name="Mehta A."/>
            <person name="Aluvathingal J."/>
            <person name="Nadendla S."/>
            <person name="Lowell S."/>
            <person name="Myers T."/>
            <person name="Yan Y."/>
            <person name="Sichtig H."/>
        </authorList>
    </citation>
    <scope>NUCLEOTIDE SEQUENCE [LARGE SCALE GENOMIC DNA]</scope>
    <source>
        <strain evidence="2 5">FDAARGOS_907</strain>
    </source>
</reference>
<accession>A0A2X4U2X3</accession>
<dbReference type="SUPFAM" id="SSF46894">
    <property type="entry name" value="C-terminal effector domain of the bipartite response regulators"/>
    <property type="match status" value="1"/>
</dbReference>
<keyword evidence="1" id="KW-0472">Membrane</keyword>
<feature type="transmembrane region" description="Helical" evidence="1">
    <location>
        <begin position="141"/>
        <end position="161"/>
    </location>
</feature>
<keyword evidence="1" id="KW-0812">Transmembrane</keyword>
<gene>
    <name evidence="2" type="ORF">I6G64_07050</name>
    <name evidence="3" type="ORF">NCTC12961_01316</name>
</gene>
<reference evidence="3 4" key="1">
    <citation type="submission" date="2018-06" db="EMBL/GenBank/DDBJ databases">
        <authorList>
            <consortium name="Pathogen Informatics"/>
            <person name="Doyle S."/>
        </authorList>
    </citation>
    <scope>NUCLEOTIDE SEQUENCE [LARGE SCALE GENOMIC DNA]</scope>
    <source>
        <strain evidence="3 4">NCTC12961</strain>
    </source>
</reference>
<dbReference type="InterPro" id="IPR036388">
    <property type="entry name" value="WH-like_DNA-bd_sf"/>
</dbReference>
<dbReference type="RefSeq" id="WP_062793149.1">
    <property type="nucleotide sequence ID" value="NZ_CAMITG010000006.1"/>
</dbReference>
<dbReference type="Gene3D" id="1.10.10.10">
    <property type="entry name" value="Winged helix-like DNA-binding domain superfamily/Winged helix DNA-binding domain"/>
    <property type="match status" value="1"/>
</dbReference>
<organism evidence="3 4">
    <name type="scientific">Serratia plymuthica</name>
    <dbReference type="NCBI Taxonomy" id="82996"/>
    <lineage>
        <taxon>Bacteria</taxon>
        <taxon>Pseudomonadati</taxon>
        <taxon>Pseudomonadota</taxon>
        <taxon>Gammaproteobacteria</taxon>
        <taxon>Enterobacterales</taxon>
        <taxon>Yersiniaceae</taxon>
        <taxon>Serratia</taxon>
    </lineage>
</organism>
<proteinExistence type="predicted"/>
<dbReference type="EMBL" id="LS483469">
    <property type="protein sequence ID" value="SQI32979.1"/>
    <property type="molecule type" value="Genomic_DNA"/>
</dbReference>
<evidence type="ECO:0000313" key="4">
    <source>
        <dbReference type="Proteomes" id="UP000248897"/>
    </source>
</evidence>
<dbReference type="GO" id="GO:0006355">
    <property type="term" value="P:regulation of DNA-templated transcription"/>
    <property type="evidence" value="ECO:0007669"/>
    <property type="project" value="InterPro"/>
</dbReference>
<dbReference type="Proteomes" id="UP000594967">
    <property type="component" value="Chromosome"/>
</dbReference>
<dbReference type="STRING" id="82996.ADP72_05870"/>
<sequence length="163" mass="18571">MDIHDIALNDTLMENESVVLDNNNKTLFFKRENIVIEMTELQRRFILCLLSGIYKKNDIIRAVWFCNHETISDNNYHQIIFQCRSLLSRHGIPGQVIKTIPRFGVMLSFQACERETTEGAGSENKKLAESKKGKKGILETINYKIALTLTLLFSVAMFVGVSA</sequence>
<keyword evidence="1" id="KW-1133">Transmembrane helix</keyword>
<dbReference type="Proteomes" id="UP000248897">
    <property type="component" value="Chromosome 1"/>
</dbReference>